<dbReference type="SUPFAM" id="SSF75005">
    <property type="entry name" value="Arabinanase/levansucrase/invertase"/>
    <property type="match status" value="1"/>
</dbReference>
<dbReference type="InterPro" id="IPR006710">
    <property type="entry name" value="Glyco_hydro_43"/>
</dbReference>
<evidence type="ECO:0000256" key="6">
    <source>
        <dbReference type="SAM" id="SignalP"/>
    </source>
</evidence>
<keyword evidence="2 6" id="KW-0732">Signal</keyword>
<dbReference type="CDD" id="cd18820">
    <property type="entry name" value="GH43_LbAraf43-like"/>
    <property type="match status" value="1"/>
</dbReference>
<sequence>MWSSILLASTLLINLSTPQSFDPNQANLQTFDLALVGTDRSTNNASYHNPISTVNAGDPFVLRHEDWYFLTYTTNDNITLKRSRSLTDNWDFAESQVVFKPDASSGEPWSTDVVMGPELHHISQKWYIIFTATPDKDAPPPLQDAKCPINCPAVNHRMFVLESSGPDAWTSTYALRSTLDTFDQFAIDGTYFHHADQIYHIYSCWEDTYSAWPANLCITRMSDPLTINSTLSERAIISVPDEPWEQVPRGRPVRLATNEGPQQLVNPHTGQNFVVYSAARVDTPFYCLGYLELVGDDPMIPCSWRKHREGCVFQQNPDAGVYGTGHASFTVSPDGTEHYVVYHAQTTDQPKSNLYRTIRTQKFTWGENGAPTFPAALNGPFDVPRGQN</sequence>
<dbReference type="GO" id="GO:0004553">
    <property type="term" value="F:hydrolase activity, hydrolyzing O-glycosyl compounds"/>
    <property type="evidence" value="ECO:0007669"/>
    <property type="project" value="InterPro"/>
</dbReference>
<dbReference type="VEuPathDB" id="FungiDB:P168DRAFT_286941"/>
<dbReference type="InterPro" id="IPR023296">
    <property type="entry name" value="Glyco_hydro_beta-prop_sf"/>
</dbReference>
<protein>
    <submittedName>
        <fullName evidence="7">Alpha-N-arabinofuranosidase 2</fullName>
    </submittedName>
</protein>
<dbReference type="EMBL" id="MSFM01000001">
    <property type="protein sequence ID" value="PKY08869.1"/>
    <property type="molecule type" value="Genomic_DNA"/>
</dbReference>
<dbReference type="GeneID" id="36543985"/>
<comment type="caution">
    <text evidence="7">The sequence shown here is derived from an EMBL/GenBank/DDBJ whole genome shotgun (WGS) entry which is preliminary data.</text>
</comment>
<accession>A0A2I1DG73</accession>
<evidence type="ECO:0000256" key="5">
    <source>
        <dbReference type="RuleBase" id="RU361187"/>
    </source>
</evidence>
<comment type="similarity">
    <text evidence="1 5">Belongs to the glycosyl hydrolase 43 family.</text>
</comment>
<keyword evidence="4 5" id="KW-0326">Glycosidase</keyword>
<dbReference type="PANTHER" id="PTHR43817:SF1">
    <property type="entry name" value="HYDROLASE, FAMILY 43, PUTATIVE (AFU_ORTHOLOGUE AFUA_3G01660)-RELATED"/>
    <property type="match status" value="1"/>
</dbReference>
<organism evidence="7 8">
    <name type="scientific">Aspergillus campestris (strain IBT 28561)</name>
    <dbReference type="NCBI Taxonomy" id="1392248"/>
    <lineage>
        <taxon>Eukaryota</taxon>
        <taxon>Fungi</taxon>
        <taxon>Dikarya</taxon>
        <taxon>Ascomycota</taxon>
        <taxon>Pezizomycotina</taxon>
        <taxon>Eurotiomycetes</taxon>
        <taxon>Eurotiomycetidae</taxon>
        <taxon>Eurotiales</taxon>
        <taxon>Aspergillaceae</taxon>
        <taxon>Aspergillus</taxon>
        <taxon>Aspergillus subgen. Circumdati</taxon>
    </lineage>
</organism>
<keyword evidence="3 5" id="KW-0378">Hydrolase</keyword>
<evidence type="ECO:0000256" key="2">
    <source>
        <dbReference type="ARBA" id="ARBA00022729"/>
    </source>
</evidence>
<evidence type="ECO:0000313" key="7">
    <source>
        <dbReference type="EMBL" id="PKY08869.1"/>
    </source>
</evidence>
<dbReference type="AlphaFoldDB" id="A0A2I1DG73"/>
<evidence type="ECO:0000256" key="1">
    <source>
        <dbReference type="ARBA" id="ARBA00009865"/>
    </source>
</evidence>
<dbReference type="OrthoDB" id="272289at2759"/>
<evidence type="ECO:0000256" key="4">
    <source>
        <dbReference type="ARBA" id="ARBA00023295"/>
    </source>
</evidence>
<feature type="signal peptide" evidence="6">
    <location>
        <begin position="1"/>
        <end position="18"/>
    </location>
</feature>
<keyword evidence="8" id="KW-1185">Reference proteome</keyword>
<gene>
    <name evidence="7" type="ORF">P168DRAFT_286941</name>
</gene>
<dbReference type="Pfam" id="PF04616">
    <property type="entry name" value="Glyco_hydro_43"/>
    <property type="match status" value="1"/>
</dbReference>
<dbReference type="GO" id="GO:0005975">
    <property type="term" value="P:carbohydrate metabolic process"/>
    <property type="evidence" value="ECO:0007669"/>
    <property type="project" value="InterPro"/>
</dbReference>
<name>A0A2I1DG73_ASPC2</name>
<proteinExistence type="inferred from homology"/>
<reference evidence="7" key="1">
    <citation type="submission" date="2016-12" db="EMBL/GenBank/DDBJ databases">
        <title>The genomes of Aspergillus section Nigri reveals drivers in fungal speciation.</title>
        <authorList>
            <consortium name="DOE Joint Genome Institute"/>
            <person name="Vesth T.C."/>
            <person name="Nybo J."/>
            <person name="Theobald S."/>
            <person name="Brandl J."/>
            <person name="Frisvad J.C."/>
            <person name="Nielsen K.F."/>
            <person name="Lyhne E.K."/>
            <person name="Kogle M.E."/>
            <person name="Kuo A."/>
            <person name="Riley R."/>
            <person name="Clum A."/>
            <person name="Nolan M."/>
            <person name="Lipzen A."/>
            <person name="Salamov A."/>
            <person name="Henrissat B."/>
            <person name="Wiebenga A."/>
            <person name="De vries R.P."/>
            <person name="Grigoriev I.V."/>
            <person name="Mortensen U.H."/>
            <person name="Andersen M.R."/>
            <person name="Baker S.E."/>
        </authorList>
    </citation>
    <scope>NUCLEOTIDE SEQUENCE</scope>
    <source>
        <strain evidence="7">IBT 28561</strain>
    </source>
</reference>
<dbReference type="Gene3D" id="2.115.10.20">
    <property type="entry name" value="Glycosyl hydrolase domain, family 43"/>
    <property type="match status" value="1"/>
</dbReference>
<dbReference type="RefSeq" id="XP_024697463.1">
    <property type="nucleotide sequence ID" value="XM_024836461.1"/>
</dbReference>
<dbReference type="PANTHER" id="PTHR43817">
    <property type="entry name" value="GLYCOSYL HYDROLASE"/>
    <property type="match status" value="1"/>
</dbReference>
<evidence type="ECO:0000256" key="3">
    <source>
        <dbReference type="ARBA" id="ARBA00022801"/>
    </source>
</evidence>
<dbReference type="Proteomes" id="UP000234254">
    <property type="component" value="Unassembled WGS sequence"/>
</dbReference>
<evidence type="ECO:0000313" key="8">
    <source>
        <dbReference type="Proteomes" id="UP000234254"/>
    </source>
</evidence>
<feature type="chain" id="PRO_5014150165" evidence="6">
    <location>
        <begin position="19"/>
        <end position="388"/>
    </location>
</feature>